<proteinExistence type="predicted"/>
<dbReference type="EMBL" id="BAAAPL010000001">
    <property type="protein sequence ID" value="GAA1694878.1"/>
    <property type="molecule type" value="Genomic_DNA"/>
</dbReference>
<dbReference type="PROSITE" id="PS51257">
    <property type="entry name" value="PROKAR_LIPOPROTEIN"/>
    <property type="match status" value="1"/>
</dbReference>
<organism evidence="2 3">
    <name type="scientific">Microbacterium sediminicola</name>
    <dbReference type="NCBI Taxonomy" id="415210"/>
    <lineage>
        <taxon>Bacteria</taxon>
        <taxon>Bacillati</taxon>
        <taxon>Actinomycetota</taxon>
        <taxon>Actinomycetes</taxon>
        <taxon>Micrococcales</taxon>
        <taxon>Microbacteriaceae</taxon>
        <taxon>Microbacterium</taxon>
    </lineage>
</organism>
<name>A0ABP4TXX7_9MICO</name>
<dbReference type="RefSeq" id="WP_344070040.1">
    <property type="nucleotide sequence ID" value="NZ_BAAAPL010000001.1"/>
</dbReference>
<accession>A0ABP4TXX7</accession>
<comment type="caution">
    <text evidence="2">The sequence shown here is derived from an EMBL/GenBank/DDBJ whole genome shotgun (WGS) entry which is preliminary data.</text>
</comment>
<evidence type="ECO:0000313" key="3">
    <source>
        <dbReference type="Proteomes" id="UP001501690"/>
    </source>
</evidence>
<keyword evidence="1" id="KW-0732">Signal</keyword>
<protein>
    <recommendedName>
        <fullName evidence="4">Lipoprotein</fullName>
    </recommendedName>
</protein>
<reference evidence="3" key="1">
    <citation type="journal article" date="2019" name="Int. J. Syst. Evol. Microbiol.">
        <title>The Global Catalogue of Microorganisms (GCM) 10K type strain sequencing project: providing services to taxonomists for standard genome sequencing and annotation.</title>
        <authorList>
            <consortium name="The Broad Institute Genomics Platform"/>
            <consortium name="The Broad Institute Genome Sequencing Center for Infectious Disease"/>
            <person name="Wu L."/>
            <person name="Ma J."/>
        </authorList>
    </citation>
    <scope>NUCLEOTIDE SEQUENCE [LARGE SCALE GENOMIC DNA]</scope>
    <source>
        <strain evidence="3">JCM 15577</strain>
    </source>
</reference>
<gene>
    <name evidence="2" type="ORF">GCM10009808_09960</name>
</gene>
<evidence type="ECO:0000313" key="2">
    <source>
        <dbReference type="EMBL" id="GAA1694878.1"/>
    </source>
</evidence>
<feature type="chain" id="PRO_5045359859" description="Lipoprotein" evidence="1">
    <location>
        <begin position="30"/>
        <end position="204"/>
    </location>
</feature>
<keyword evidence="3" id="KW-1185">Reference proteome</keyword>
<evidence type="ECO:0000256" key="1">
    <source>
        <dbReference type="SAM" id="SignalP"/>
    </source>
</evidence>
<evidence type="ECO:0008006" key="4">
    <source>
        <dbReference type="Google" id="ProtNLM"/>
    </source>
</evidence>
<dbReference type="Proteomes" id="UP001501690">
    <property type="component" value="Unassembled WGS sequence"/>
</dbReference>
<sequence length="204" mass="21307">MTTPVRLRRAMTLAGLALITLIAAGCASARTSTSADDPVPAALEERLVALDDAVTQWQQAMDLPDALRAAEAARNLVVGPDNALYGDADGDGTVSGENGEGLLPGETGAPGLAQEYVNACVERDVLGGSWQDPQARWDEFDEVLAAWSPAGNTMPQLASHPQRVVGWATLTLAEGTDLDTAHEFAGHARLHVDVTDAAVYSCAS</sequence>
<feature type="signal peptide" evidence="1">
    <location>
        <begin position="1"/>
        <end position="29"/>
    </location>
</feature>